<sequence>MSVISLARKGEQFPVAPRGGTDIATKVQKYCAAQTNDLNGRHGENVYDECTEVVNGMMPMKYAADPRF</sequence>
<protein>
    <submittedName>
        <fullName evidence="3">CHCH domain-containing protein</fullName>
    </submittedName>
</protein>
<evidence type="ECO:0000313" key="1">
    <source>
        <dbReference type="EMBL" id="VDO36461.1"/>
    </source>
</evidence>
<dbReference type="EMBL" id="UZAH01009979">
    <property type="protein sequence ID" value="VDO36461.1"/>
    <property type="molecule type" value="Genomic_DNA"/>
</dbReference>
<accession>A0A183FBI3</accession>
<evidence type="ECO:0000313" key="2">
    <source>
        <dbReference type="Proteomes" id="UP000050761"/>
    </source>
</evidence>
<gene>
    <name evidence="1" type="ORF">HPBE_LOCUS3526</name>
</gene>
<dbReference type="AlphaFoldDB" id="A0A183FBI3"/>
<evidence type="ECO:0000313" key="3">
    <source>
        <dbReference type="WBParaSite" id="HPBE_0000352501-mRNA-1"/>
    </source>
</evidence>
<reference evidence="3" key="2">
    <citation type="submission" date="2019-09" db="UniProtKB">
        <authorList>
            <consortium name="WormBaseParasite"/>
        </authorList>
    </citation>
    <scope>IDENTIFICATION</scope>
</reference>
<organism evidence="2 3">
    <name type="scientific">Heligmosomoides polygyrus</name>
    <name type="common">Parasitic roundworm</name>
    <dbReference type="NCBI Taxonomy" id="6339"/>
    <lineage>
        <taxon>Eukaryota</taxon>
        <taxon>Metazoa</taxon>
        <taxon>Ecdysozoa</taxon>
        <taxon>Nematoda</taxon>
        <taxon>Chromadorea</taxon>
        <taxon>Rhabditida</taxon>
        <taxon>Rhabditina</taxon>
        <taxon>Rhabditomorpha</taxon>
        <taxon>Strongyloidea</taxon>
        <taxon>Heligmosomidae</taxon>
        <taxon>Heligmosomoides</taxon>
    </lineage>
</organism>
<proteinExistence type="predicted"/>
<dbReference type="Proteomes" id="UP000050761">
    <property type="component" value="Unassembled WGS sequence"/>
</dbReference>
<accession>A0A3P7UMW9</accession>
<reference evidence="1 2" key="1">
    <citation type="submission" date="2018-11" db="EMBL/GenBank/DDBJ databases">
        <authorList>
            <consortium name="Pathogen Informatics"/>
        </authorList>
    </citation>
    <scope>NUCLEOTIDE SEQUENCE [LARGE SCALE GENOMIC DNA]</scope>
</reference>
<keyword evidence="2" id="KW-1185">Reference proteome</keyword>
<name>A0A183FBI3_HELPZ</name>
<dbReference type="WBParaSite" id="HPBE_0000352501-mRNA-1">
    <property type="protein sequence ID" value="HPBE_0000352501-mRNA-1"/>
    <property type="gene ID" value="HPBE_0000352501"/>
</dbReference>